<dbReference type="RefSeq" id="WP_188670098.1">
    <property type="nucleotide sequence ID" value="NZ_BMJH01000001.1"/>
</dbReference>
<gene>
    <name evidence="1" type="ORF">GCM10011410_03690</name>
</gene>
<sequence length="63" mass="7086">MDMPELAMLDTMGMILPIWLEFFFQEQVDLINSLTVPYGSAPIADVDFGLDYDLDNLESASII</sequence>
<proteinExistence type="predicted"/>
<protein>
    <submittedName>
        <fullName evidence="1">Uncharacterized protein</fullName>
    </submittedName>
</protein>
<comment type="caution">
    <text evidence="1">The sequence shown here is derived from an EMBL/GenBank/DDBJ whole genome shotgun (WGS) entry which is preliminary data.</text>
</comment>
<organism evidence="1 2">
    <name type="scientific">Hoyosella rhizosphaerae</name>
    <dbReference type="NCBI Taxonomy" id="1755582"/>
    <lineage>
        <taxon>Bacteria</taxon>
        <taxon>Bacillati</taxon>
        <taxon>Actinomycetota</taxon>
        <taxon>Actinomycetes</taxon>
        <taxon>Mycobacteriales</taxon>
        <taxon>Hoyosellaceae</taxon>
        <taxon>Hoyosella</taxon>
    </lineage>
</organism>
<dbReference type="EMBL" id="BMJH01000001">
    <property type="protein sequence ID" value="GGC54549.1"/>
    <property type="molecule type" value="Genomic_DNA"/>
</dbReference>
<reference evidence="1" key="1">
    <citation type="journal article" date="2014" name="Int. J. Syst. Evol. Microbiol.">
        <title>Complete genome sequence of Corynebacterium casei LMG S-19264T (=DSM 44701T), isolated from a smear-ripened cheese.</title>
        <authorList>
            <consortium name="US DOE Joint Genome Institute (JGI-PGF)"/>
            <person name="Walter F."/>
            <person name="Albersmeier A."/>
            <person name="Kalinowski J."/>
            <person name="Ruckert C."/>
        </authorList>
    </citation>
    <scope>NUCLEOTIDE SEQUENCE</scope>
    <source>
        <strain evidence="1">CGMCC 1.15478</strain>
    </source>
</reference>
<dbReference type="AlphaFoldDB" id="A0A916TZP4"/>
<keyword evidence="2" id="KW-1185">Reference proteome</keyword>
<evidence type="ECO:0000313" key="2">
    <source>
        <dbReference type="Proteomes" id="UP000641514"/>
    </source>
</evidence>
<name>A0A916TZP4_9ACTN</name>
<dbReference type="Proteomes" id="UP000641514">
    <property type="component" value="Unassembled WGS sequence"/>
</dbReference>
<evidence type="ECO:0000313" key="1">
    <source>
        <dbReference type="EMBL" id="GGC54549.1"/>
    </source>
</evidence>
<reference evidence="1" key="2">
    <citation type="submission" date="2020-09" db="EMBL/GenBank/DDBJ databases">
        <authorList>
            <person name="Sun Q."/>
            <person name="Zhou Y."/>
        </authorList>
    </citation>
    <scope>NUCLEOTIDE SEQUENCE</scope>
    <source>
        <strain evidence="1">CGMCC 1.15478</strain>
    </source>
</reference>
<accession>A0A916TZP4</accession>